<evidence type="ECO:0000313" key="4">
    <source>
        <dbReference type="Proteomes" id="UP000317484"/>
    </source>
</evidence>
<dbReference type="InterPro" id="IPR003744">
    <property type="entry name" value="YhhQ"/>
</dbReference>
<dbReference type="AlphaFoldDB" id="A0A521EY01"/>
<sequence>MGLLSTVVGANWLVSTFGVIPAGFGLMVPAGTYAAGLALGLRDGLDRLGGFTWVLPTIALGVVLSALLASPGIAVASAAAFALGELTDLFVWRRLRRSGWRRALVASNTVGAVVDTCVFLPLAGIPLTMTNVGGQILVKAVYVTASILVVVEIARRAVAAAGHIPAAGGERRSERFAPSGSAQTEGAPR</sequence>
<dbReference type="RefSeq" id="WP_246066119.1">
    <property type="nucleotide sequence ID" value="NZ_FXTJ01000006.1"/>
</dbReference>
<name>A0A521EY01_9ACTN</name>
<proteinExistence type="predicted"/>
<keyword evidence="2" id="KW-1133">Transmembrane helix</keyword>
<feature type="transmembrane region" description="Helical" evidence="2">
    <location>
        <begin position="73"/>
        <end position="92"/>
    </location>
</feature>
<dbReference type="EMBL" id="FXTJ01000006">
    <property type="protein sequence ID" value="SMO88818.1"/>
    <property type="molecule type" value="Genomic_DNA"/>
</dbReference>
<evidence type="ECO:0000256" key="2">
    <source>
        <dbReference type="SAM" id="Phobius"/>
    </source>
</evidence>
<evidence type="ECO:0008006" key="5">
    <source>
        <dbReference type="Google" id="ProtNLM"/>
    </source>
</evidence>
<keyword evidence="4" id="KW-1185">Reference proteome</keyword>
<reference evidence="3 4" key="1">
    <citation type="submission" date="2017-05" db="EMBL/GenBank/DDBJ databases">
        <authorList>
            <person name="Varghese N."/>
            <person name="Submissions S."/>
        </authorList>
    </citation>
    <scope>NUCLEOTIDE SEQUENCE [LARGE SCALE GENOMIC DNA]</scope>
    <source>
        <strain evidence="3 4">DSM 46834</strain>
    </source>
</reference>
<organism evidence="3 4">
    <name type="scientific">Geodermatophilus aquaeductus</name>
    <dbReference type="NCBI Taxonomy" id="1564161"/>
    <lineage>
        <taxon>Bacteria</taxon>
        <taxon>Bacillati</taxon>
        <taxon>Actinomycetota</taxon>
        <taxon>Actinomycetes</taxon>
        <taxon>Geodermatophilales</taxon>
        <taxon>Geodermatophilaceae</taxon>
        <taxon>Geodermatophilus</taxon>
    </lineage>
</organism>
<protein>
    <recommendedName>
        <fullName evidence="5">Vitamin uptake transporter</fullName>
    </recommendedName>
</protein>
<feature type="transmembrane region" description="Helical" evidence="2">
    <location>
        <begin position="104"/>
        <end position="124"/>
    </location>
</feature>
<accession>A0A521EY01</accession>
<dbReference type="Pfam" id="PF02592">
    <property type="entry name" value="Vut_1"/>
    <property type="match status" value="1"/>
</dbReference>
<keyword evidence="2" id="KW-0472">Membrane</keyword>
<feature type="transmembrane region" description="Helical" evidence="2">
    <location>
        <begin position="12"/>
        <end position="36"/>
    </location>
</feature>
<dbReference type="Proteomes" id="UP000317484">
    <property type="component" value="Unassembled WGS sequence"/>
</dbReference>
<feature type="transmembrane region" description="Helical" evidence="2">
    <location>
        <begin position="136"/>
        <end position="154"/>
    </location>
</feature>
<evidence type="ECO:0000256" key="1">
    <source>
        <dbReference type="SAM" id="MobiDB-lite"/>
    </source>
</evidence>
<keyword evidence="2" id="KW-0812">Transmembrane</keyword>
<evidence type="ECO:0000313" key="3">
    <source>
        <dbReference type="EMBL" id="SMO88818.1"/>
    </source>
</evidence>
<gene>
    <name evidence="3" type="ORF">SAMN06273567_106133</name>
</gene>
<feature type="region of interest" description="Disordered" evidence="1">
    <location>
        <begin position="170"/>
        <end position="189"/>
    </location>
</feature>
<feature type="compositionally biased region" description="Polar residues" evidence="1">
    <location>
        <begin position="180"/>
        <end position="189"/>
    </location>
</feature>